<dbReference type="Gene3D" id="3.30.420.10">
    <property type="entry name" value="Ribonuclease H-like superfamily/Ribonuclease H"/>
    <property type="match status" value="1"/>
</dbReference>
<keyword evidence="4" id="KW-1185">Reference proteome</keyword>
<dbReference type="SUPFAM" id="SSF53098">
    <property type="entry name" value="Ribonuclease H-like"/>
    <property type="match status" value="1"/>
</dbReference>
<proteinExistence type="predicted"/>
<accession>A0A7W7LT01</accession>
<dbReference type="InterPro" id="IPR001584">
    <property type="entry name" value="Integrase_cat-core"/>
</dbReference>
<protein>
    <submittedName>
        <fullName evidence="3">Transposase InsO family protein</fullName>
    </submittedName>
</protein>
<reference evidence="3 4" key="1">
    <citation type="submission" date="2020-08" db="EMBL/GenBank/DDBJ databases">
        <title>Genomic Encyclopedia of Type Strains, Phase III (KMG-III): the genomes of soil and plant-associated and newly described type strains.</title>
        <authorList>
            <person name="Whitman W."/>
        </authorList>
    </citation>
    <scope>NUCLEOTIDE SEQUENCE [LARGE SCALE GENOMIC DNA]</scope>
    <source>
        <strain evidence="3 4">CECT 3266</strain>
    </source>
</reference>
<gene>
    <name evidence="3" type="ORF">FHS39_004981</name>
</gene>
<evidence type="ECO:0000313" key="3">
    <source>
        <dbReference type="EMBL" id="MBB4895900.1"/>
    </source>
</evidence>
<dbReference type="RefSeq" id="WP_221463207.1">
    <property type="nucleotide sequence ID" value="NZ_JACHJH010000010.1"/>
</dbReference>
<sequence>MFSWLRLLARSSAAKDVEILVLRRQLAVLQRSSPKPAFSCGDRAVLAALLRLLSKRRRSALKLLVTPRTVLCWHARLVARKWTYRHRDPGRPAKPEALRALVLRLARENDGWGYRRIHGELLNLGWKVAASTVWEILKQAGVDPAPQRADRSWSRFLAAQAQGIIAVDVLHVDTVCLRRVFVLFFIEHGTRRVHIAGVTRNVTAEWATQQARNLLMAPDDVGAAGIQYLIRDNAGYFTEGFDAVFTAIGARVVPILAGVPRMNAIAERWVGSCRREATDRILITGERHLRLVVTEYASHHNEHRPHRSLGQRPPDNVGTPEPPSANDQSRVIRRDRLGGLIHEYAQVA</sequence>
<dbReference type="Proteomes" id="UP000556084">
    <property type="component" value="Unassembled WGS sequence"/>
</dbReference>
<dbReference type="InterPro" id="IPR012337">
    <property type="entry name" value="RNaseH-like_sf"/>
</dbReference>
<evidence type="ECO:0000313" key="4">
    <source>
        <dbReference type="Proteomes" id="UP000556084"/>
    </source>
</evidence>
<dbReference type="Pfam" id="PF13683">
    <property type="entry name" value="rve_3"/>
    <property type="match status" value="1"/>
</dbReference>
<comment type="caution">
    <text evidence="3">The sequence shown here is derived from an EMBL/GenBank/DDBJ whole genome shotgun (WGS) entry which is preliminary data.</text>
</comment>
<dbReference type="PROSITE" id="PS50994">
    <property type="entry name" value="INTEGRASE"/>
    <property type="match status" value="1"/>
</dbReference>
<evidence type="ECO:0000259" key="2">
    <source>
        <dbReference type="PROSITE" id="PS50994"/>
    </source>
</evidence>
<feature type="region of interest" description="Disordered" evidence="1">
    <location>
        <begin position="299"/>
        <end position="329"/>
    </location>
</feature>
<dbReference type="GO" id="GO:0003676">
    <property type="term" value="F:nucleic acid binding"/>
    <property type="evidence" value="ECO:0007669"/>
    <property type="project" value="InterPro"/>
</dbReference>
<feature type="domain" description="Integrase catalytic" evidence="2">
    <location>
        <begin position="142"/>
        <end position="321"/>
    </location>
</feature>
<evidence type="ECO:0000256" key="1">
    <source>
        <dbReference type="SAM" id="MobiDB-lite"/>
    </source>
</evidence>
<organism evidence="3 4">
    <name type="scientific">Streptomyces olivoverticillatus</name>
    <dbReference type="NCBI Taxonomy" id="66427"/>
    <lineage>
        <taxon>Bacteria</taxon>
        <taxon>Bacillati</taxon>
        <taxon>Actinomycetota</taxon>
        <taxon>Actinomycetes</taxon>
        <taxon>Kitasatosporales</taxon>
        <taxon>Streptomycetaceae</taxon>
        <taxon>Streptomyces</taxon>
    </lineage>
</organism>
<dbReference type="GO" id="GO:0015074">
    <property type="term" value="P:DNA integration"/>
    <property type="evidence" value="ECO:0007669"/>
    <property type="project" value="InterPro"/>
</dbReference>
<dbReference type="EMBL" id="JACHJH010000010">
    <property type="protein sequence ID" value="MBB4895900.1"/>
    <property type="molecule type" value="Genomic_DNA"/>
</dbReference>
<dbReference type="AlphaFoldDB" id="A0A7W7LT01"/>
<dbReference type="InterPro" id="IPR036397">
    <property type="entry name" value="RNaseH_sf"/>
</dbReference>
<name>A0A7W7LT01_9ACTN</name>